<evidence type="ECO:0000256" key="1">
    <source>
        <dbReference type="SAM" id="MobiDB-lite"/>
    </source>
</evidence>
<organism evidence="2 3">
    <name type="scientific">Mycena chlorophos</name>
    <name type="common">Agaric fungus</name>
    <name type="synonym">Agaricus chlorophos</name>
    <dbReference type="NCBI Taxonomy" id="658473"/>
    <lineage>
        <taxon>Eukaryota</taxon>
        <taxon>Fungi</taxon>
        <taxon>Dikarya</taxon>
        <taxon>Basidiomycota</taxon>
        <taxon>Agaricomycotina</taxon>
        <taxon>Agaricomycetes</taxon>
        <taxon>Agaricomycetidae</taxon>
        <taxon>Agaricales</taxon>
        <taxon>Marasmiineae</taxon>
        <taxon>Mycenaceae</taxon>
        <taxon>Mycena</taxon>
    </lineage>
</organism>
<dbReference type="EMBL" id="JACAZE010000014">
    <property type="protein sequence ID" value="KAF7299731.1"/>
    <property type="molecule type" value="Genomic_DNA"/>
</dbReference>
<feature type="compositionally biased region" description="Polar residues" evidence="1">
    <location>
        <begin position="33"/>
        <end position="45"/>
    </location>
</feature>
<dbReference type="Proteomes" id="UP000613580">
    <property type="component" value="Unassembled WGS sequence"/>
</dbReference>
<keyword evidence="3" id="KW-1185">Reference proteome</keyword>
<reference evidence="2" key="1">
    <citation type="submission" date="2020-05" db="EMBL/GenBank/DDBJ databases">
        <title>Mycena genomes resolve the evolution of fungal bioluminescence.</title>
        <authorList>
            <person name="Tsai I.J."/>
        </authorList>
    </citation>
    <scope>NUCLEOTIDE SEQUENCE</scope>
    <source>
        <strain evidence="2">110903Hualien_Pintung</strain>
    </source>
</reference>
<protein>
    <submittedName>
        <fullName evidence="2">Uncharacterized protein</fullName>
    </submittedName>
</protein>
<accession>A0A8H6W1P4</accession>
<evidence type="ECO:0000313" key="2">
    <source>
        <dbReference type="EMBL" id="KAF7299731.1"/>
    </source>
</evidence>
<feature type="region of interest" description="Disordered" evidence="1">
    <location>
        <begin position="1"/>
        <end position="50"/>
    </location>
</feature>
<gene>
    <name evidence="2" type="ORF">HMN09_00978900</name>
</gene>
<evidence type="ECO:0000313" key="3">
    <source>
        <dbReference type="Proteomes" id="UP000613580"/>
    </source>
</evidence>
<sequence length="292" mass="32937">MSDFDIPLSKPLSKPIFKFPPTTMGLPPREESSTAPLSREQTQTLDSKHVASREDIAAFLSGIRLSEPLFPATVPHLPPQDDRPTIPLSVFYSSPASRQQTQTLDLKPVASREDIAAFLSGIRLSEPLFPATIPNLPPQDDRPTIPLSHEQTQTLEPPFDVVSSPCGWVYGYKLFPPTLSMDDPARVEIEIRIMVKSTLFNNIARYSWERRHWGFVYLAACSASGQICGVESGTDRIPNETILEEMKAEVGIEQELKPEWVRVEQGVVFRNADTVKWIINKWRRPQIPRPPR</sequence>
<dbReference type="AlphaFoldDB" id="A0A8H6W1P4"/>
<name>A0A8H6W1P4_MYCCL</name>
<proteinExistence type="predicted"/>
<comment type="caution">
    <text evidence="2">The sequence shown here is derived from an EMBL/GenBank/DDBJ whole genome shotgun (WGS) entry which is preliminary data.</text>
</comment>